<comment type="caution">
    <text evidence="1">The sequence shown here is derived from an EMBL/GenBank/DDBJ whole genome shotgun (WGS) entry which is preliminary data.</text>
</comment>
<dbReference type="OrthoDB" id="5380073at2"/>
<sequence length="183" mass="21138">MFVRKFYVSDTHLLHERLLDMQPRPFLSIEEHDEHIVKCWNSVVGDHDHVYHLGDFAFALSRNGDRVRELFSRMKGRKYLIIGNHDVTKKGDLHPTLAALDWAARPEHALRTRDGGRDVYMSHYAGRTWPSQHHGAIHFYGHSHGRLPGYGLSRDVGVDVEDVAFTPRSFTELTKNMELPDVK</sequence>
<reference evidence="1 2" key="1">
    <citation type="submission" date="2016-09" db="EMBL/GenBank/DDBJ databases">
        <title>Rhizobium sp. nov., a novel species isolated from the rice rhizosphere.</title>
        <authorList>
            <person name="Zhao J."/>
            <person name="Zhang X."/>
        </authorList>
    </citation>
    <scope>NUCLEOTIDE SEQUENCE [LARGE SCALE GENOMIC DNA]</scope>
    <source>
        <strain evidence="1 2">MH17</strain>
    </source>
</reference>
<dbReference type="SUPFAM" id="SSF56300">
    <property type="entry name" value="Metallo-dependent phosphatases"/>
    <property type="match status" value="1"/>
</dbReference>
<dbReference type="Gene3D" id="3.60.21.10">
    <property type="match status" value="1"/>
</dbReference>
<proteinExistence type="predicted"/>
<protein>
    <recommendedName>
        <fullName evidence="3">Calcineurin-like phosphoesterase domain-containing protein</fullName>
    </recommendedName>
</protein>
<dbReference type="EMBL" id="MKIO01000031">
    <property type="protein sequence ID" value="OLP54838.1"/>
    <property type="molecule type" value="Genomic_DNA"/>
</dbReference>
<evidence type="ECO:0008006" key="3">
    <source>
        <dbReference type="Google" id="ProtNLM"/>
    </source>
</evidence>
<organism evidence="1 2">
    <name type="scientific">Xaviernesmea rhizosphaerae</name>
    <dbReference type="NCBI Taxonomy" id="1672749"/>
    <lineage>
        <taxon>Bacteria</taxon>
        <taxon>Pseudomonadati</taxon>
        <taxon>Pseudomonadota</taxon>
        <taxon>Alphaproteobacteria</taxon>
        <taxon>Hyphomicrobiales</taxon>
        <taxon>Rhizobiaceae</taxon>
        <taxon>Rhizobium/Agrobacterium group</taxon>
        <taxon>Xaviernesmea</taxon>
    </lineage>
</organism>
<dbReference type="AlphaFoldDB" id="A0A1Q9AHW2"/>
<dbReference type="STRING" id="1672749.BJF92_13595"/>
<dbReference type="Proteomes" id="UP000186143">
    <property type="component" value="Unassembled WGS sequence"/>
</dbReference>
<evidence type="ECO:0000313" key="2">
    <source>
        <dbReference type="Proteomes" id="UP000186143"/>
    </source>
</evidence>
<evidence type="ECO:0000313" key="1">
    <source>
        <dbReference type="EMBL" id="OLP54838.1"/>
    </source>
</evidence>
<accession>A0A1Q9AHW2</accession>
<gene>
    <name evidence="1" type="ORF">BJF92_13595</name>
</gene>
<dbReference type="InterPro" id="IPR029052">
    <property type="entry name" value="Metallo-depent_PP-like"/>
</dbReference>
<dbReference type="RefSeq" id="WP_075635398.1">
    <property type="nucleotide sequence ID" value="NZ_MKIO01000031.1"/>
</dbReference>
<name>A0A1Q9AHW2_9HYPH</name>